<organism evidence="3 4">
    <name type="scientific">Chenopodium quinoa</name>
    <name type="common">Quinoa</name>
    <dbReference type="NCBI Taxonomy" id="63459"/>
    <lineage>
        <taxon>Eukaryota</taxon>
        <taxon>Viridiplantae</taxon>
        <taxon>Streptophyta</taxon>
        <taxon>Embryophyta</taxon>
        <taxon>Tracheophyta</taxon>
        <taxon>Spermatophyta</taxon>
        <taxon>Magnoliopsida</taxon>
        <taxon>eudicotyledons</taxon>
        <taxon>Gunneridae</taxon>
        <taxon>Pentapetalae</taxon>
        <taxon>Caryophyllales</taxon>
        <taxon>Chenopodiaceae</taxon>
        <taxon>Chenopodioideae</taxon>
        <taxon>Atripliceae</taxon>
        <taxon>Chenopodium</taxon>
    </lineage>
</organism>
<evidence type="ECO:0000256" key="2">
    <source>
        <dbReference type="SAM" id="Phobius"/>
    </source>
</evidence>
<evidence type="ECO:0000313" key="3">
    <source>
        <dbReference type="EnsemblPlants" id="AUR62031464-RA:cds"/>
    </source>
</evidence>
<feature type="region of interest" description="Disordered" evidence="1">
    <location>
        <begin position="49"/>
        <end position="95"/>
    </location>
</feature>
<reference evidence="3" key="2">
    <citation type="submission" date="2021-03" db="UniProtKB">
        <authorList>
            <consortium name="EnsemblPlants"/>
        </authorList>
    </citation>
    <scope>IDENTIFICATION</scope>
</reference>
<feature type="compositionally biased region" description="Polar residues" evidence="1">
    <location>
        <begin position="68"/>
        <end position="84"/>
    </location>
</feature>
<dbReference type="EnsemblPlants" id="AUR62031464-RA">
    <property type="protein sequence ID" value="AUR62031464-RA:cds"/>
    <property type="gene ID" value="AUR62031464"/>
</dbReference>
<reference evidence="3" key="1">
    <citation type="journal article" date="2017" name="Nature">
        <title>The genome of Chenopodium quinoa.</title>
        <authorList>
            <person name="Jarvis D.E."/>
            <person name="Ho Y.S."/>
            <person name="Lightfoot D.J."/>
            <person name="Schmoeckel S.M."/>
            <person name="Li B."/>
            <person name="Borm T.J.A."/>
            <person name="Ohyanagi H."/>
            <person name="Mineta K."/>
            <person name="Michell C.T."/>
            <person name="Saber N."/>
            <person name="Kharbatia N.M."/>
            <person name="Rupper R.R."/>
            <person name="Sharp A.R."/>
            <person name="Dally N."/>
            <person name="Boughton B.A."/>
            <person name="Woo Y.H."/>
            <person name="Gao G."/>
            <person name="Schijlen E.G.W.M."/>
            <person name="Guo X."/>
            <person name="Momin A.A."/>
            <person name="Negrao S."/>
            <person name="Al-Babili S."/>
            <person name="Gehring C."/>
            <person name="Roessner U."/>
            <person name="Jung C."/>
            <person name="Murphy K."/>
            <person name="Arold S.T."/>
            <person name="Gojobori T."/>
            <person name="van der Linden C.G."/>
            <person name="van Loo E.N."/>
            <person name="Jellen E.N."/>
            <person name="Maughan P.J."/>
            <person name="Tester M."/>
        </authorList>
    </citation>
    <scope>NUCLEOTIDE SEQUENCE [LARGE SCALE GENOMIC DNA]</scope>
    <source>
        <strain evidence="3">cv. PI 614886</strain>
    </source>
</reference>
<dbReference type="Gramene" id="AUR62031464-RA">
    <property type="protein sequence ID" value="AUR62031464-RA:cds"/>
    <property type="gene ID" value="AUR62031464"/>
</dbReference>
<evidence type="ECO:0000313" key="4">
    <source>
        <dbReference type="Proteomes" id="UP000596660"/>
    </source>
</evidence>
<feature type="compositionally biased region" description="Basic and acidic residues" evidence="1">
    <location>
        <begin position="85"/>
        <end position="95"/>
    </location>
</feature>
<keyword evidence="4" id="KW-1185">Reference proteome</keyword>
<keyword evidence="2" id="KW-0472">Membrane</keyword>
<name>A0A803MKX3_CHEQI</name>
<accession>A0A803MKX3</accession>
<evidence type="ECO:0000256" key="1">
    <source>
        <dbReference type="SAM" id="MobiDB-lite"/>
    </source>
</evidence>
<dbReference type="Proteomes" id="UP000596660">
    <property type="component" value="Unplaced"/>
</dbReference>
<dbReference type="AlphaFoldDB" id="A0A803MKX3"/>
<keyword evidence="2" id="KW-0812">Transmembrane</keyword>
<sequence length="95" mass="10631">MVMILVQKQVQFSKTGYGVSCVVIMLLLILPLFLVFREELYASSKTKLEMNTNTPGMTLSELKVMPSNDKSPSTNQPNDNNTNGSHREVEHTEVS</sequence>
<proteinExistence type="predicted"/>
<protein>
    <submittedName>
        <fullName evidence="3">Uncharacterized protein</fullName>
    </submittedName>
</protein>
<feature type="transmembrane region" description="Helical" evidence="2">
    <location>
        <begin position="15"/>
        <end position="36"/>
    </location>
</feature>
<keyword evidence="2" id="KW-1133">Transmembrane helix</keyword>